<dbReference type="PANTHER" id="PTHR33154">
    <property type="entry name" value="TRANSCRIPTIONAL REGULATOR, ARSR FAMILY"/>
    <property type="match status" value="1"/>
</dbReference>
<dbReference type="Pfam" id="PF01022">
    <property type="entry name" value="HTH_5"/>
    <property type="match status" value="1"/>
</dbReference>
<dbReference type="FunFam" id="1.10.10.10:FF:000279">
    <property type="entry name" value="Transcriptional regulator, ArsR family"/>
    <property type="match status" value="1"/>
</dbReference>
<dbReference type="GO" id="GO:0003700">
    <property type="term" value="F:DNA-binding transcription factor activity"/>
    <property type="evidence" value="ECO:0007669"/>
    <property type="project" value="InterPro"/>
</dbReference>
<dbReference type="PROSITE" id="PS50987">
    <property type="entry name" value="HTH_ARSR_2"/>
    <property type="match status" value="1"/>
</dbReference>
<dbReference type="OrthoDB" id="9793058at2"/>
<reference evidence="6 7" key="1">
    <citation type="submission" date="2015-08" db="EMBL/GenBank/DDBJ databases">
        <title>Complete genome sequence of Sulfurifustis variabilis.</title>
        <authorList>
            <person name="Miura A."/>
            <person name="Kojima H."/>
            <person name="Fukui M."/>
        </authorList>
    </citation>
    <scope>NUCLEOTIDE SEQUENCE [LARGE SCALE GENOMIC DNA]</scope>
    <source>
        <strain evidence="7">skN76</strain>
    </source>
</reference>
<dbReference type="SUPFAM" id="SSF46785">
    <property type="entry name" value="Winged helix' DNA-binding domain"/>
    <property type="match status" value="1"/>
</dbReference>
<proteinExistence type="predicted"/>
<dbReference type="PANTHER" id="PTHR33154:SF18">
    <property type="entry name" value="ARSENICAL RESISTANCE OPERON REPRESSOR"/>
    <property type="match status" value="1"/>
</dbReference>
<sequence>MTLDPLTLFTALSDETRLRLLLLLTTEQELCVCELTHALEQPQPKISRHLALLRENEIVVDRREGLWVHYRINPDLPAWAREVLGKTATHNGGKAPFVKDRRAIRRAPNRPPSRCCA</sequence>
<dbReference type="RefSeq" id="WP_096458052.1">
    <property type="nucleotide sequence ID" value="NZ_AP014936.1"/>
</dbReference>
<dbReference type="InterPro" id="IPR011991">
    <property type="entry name" value="ArsR-like_HTH"/>
</dbReference>
<evidence type="ECO:0000256" key="2">
    <source>
        <dbReference type="ARBA" id="ARBA00023015"/>
    </source>
</evidence>
<dbReference type="InterPro" id="IPR036388">
    <property type="entry name" value="WH-like_DNA-bd_sf"/>
</dbReference>
<evidence type="ECO:0000256" key="3">
    <source>
        <dbReference type="ARBA" id="ARBA00023125"/>
    </source>
</evidence>
<feature type="domain" description="HTH arsR-type" evidence="5">
    <location>
        <begin position="1"/>
        <end position="95"/>
    </location>
</feature>
<organism evidence="6 7">
    <name type="scientific">Sulfurifustis variabilis</name>
    <dbReference type="NCBI Taxonomy" id="1675686"/>
    <lineage>
        <taxon>Bacteria</taxon>
        <taxon>Pseudomonadati</taxon>
        <taxon>Pseudomonadota</taxon>
        <taxon>Gammaproteobacteria</taxon>
        <taxon>Acidiferrobacterales</taxon>
        <taxon>Acidiferrobacteraceae</taxon>
        <taxon>Sulfurifustis</taxon>
    </lineage>
</organism>
<evidence type="ECO:0000313" key="7">
    <source>
        <dbReference type="Proteomes" id="UP000218899"/>
    </source>
</evidence>
<dbReference type="InterPro" id="IPR051081">
    <property type="entry name" value="HTH_MetalResp_TranReg"/>
</dbReference>
<accession>A0A1B4V0K5</accession>
<evidence type="ECO:0000256" key="1">
    <source>
        <dbReference type="ARBA" id="ARBA00022849"/>
    </source>
</evidence>
<dbReference type="PRINTS" id="PR00778">
    <property type="entry name" value="HTHARSR"/>
</dbReference>
<evidence type="ECO:0000256" key="4">
    <source>
        <dbReference type="ARBA" id="ARBA00023163"/>
    </source>
</evidence>
<dbReference type="CDD" id="cd00090">
    <property type="entry name" value="HTH_ARSR"/>
    <property type="match status" value="1"/>
</dbReference>
<dbReference type="GO" id="GO:0003677">
    <property type="term" value="F:DNA binding"/>
    <property type="evidence" value="ECO:0007669"/>
    <property type="project" value="UniProtKB-KW"/>
</dbReference>
<protein>
    <submittedName>
        <fullName evidence="6">Transcriptional regulator</fullName>
    </submittedName>
</protein>
<gene>
    <name evidence="6" type="ORF">SVA_0404</name>
</gene>
<dbReference type="NCBIfam" id="NF007528">
    <property type="entry name" value="PRK10141.1"/>
    <property type="match status" value="1"/>
</dbReference>
<keyword evidence="1" id="KW-0059">Arsenical resistance</keyword>
<keyword evidence="2" id="KW-0805">Transcription regulation</keyword>
<keyword evidence="3" id="KW-0238">DNA-binding</keyword>
<keyword evidence="4" id="KW-0804">Transcription</keyword>
<dbReference type="KEGG" id="sva:SVA_0404"/>
<evidence type="ECO:0000313" key="6">
    <source>
        <dbReference type="EMBL" id="BAU46986.1"/>
    </source>
</evidence>
<keyword evidence="7" id="KW-1185">Reference proteome</keyword>
<name>A0A1B4V0K5_9GAMM</name>
<dbReference type="InterPro" id="IPR036390">
    <property type="entry name" value="WH_DNA-bd_sf"/>
</dbReference>
<evidence type="ECO:0000259" key="5">
    <source>
        <dbReference type="PROSITE" id="PS50987"/>
    </source>
</evidence>
<dbReference type="AlphaFoldDB" id="A0A1B4V0K5"/>
<dbReference type="InterPro" id="IPR001845">
    <property type="entry name" value="HTH_ArsR_DNA-bd_dom"/>
</dbReference>
<dbReference type="GO" id="GO:0046685">
    <property type="term" value="P:response to arsenic-containing substance"/>
    <property type="evidence" value="ECO:0007669"/>
    <property type="project" value="UniProtKB-KW"/>
</dbReference>
<dbReference type="SMART" id="SM00418">
    <property type="entry name" value="HTH_ARSR"/>
    <property type="match status" value="1"/>
</dbReference>
<dbReference type="Proteomes" id="UP000218899">
    <property type="component" value="Chromosome"/>
</dbReference>
<dbReference type="Gene3D" id="1.10.10.10">
    <property type="entry name" value="Winged helix-like DNA-binding domain superfamily/Winged helix DNA-binding domain"/>
    <property type="match status" value="1"/>
</dbReference>
<dbReference type="EMBL" id="AP014936">
    <property type="protein sequence ID" value="BAU46986.1"/>
    <property type="molecule type" value="Genomic_DNA"/>
</dbReference>
<dbReference type="NCBIfam" id="NF033788">
    <property type="entry name" value="HTH_metalloreg"/>
    <property type="match status" value="1"/>
</dbReference>